<keyword evidence="11" id="KW-1185">Reference proteome</keyword>
<protein>
    <submittedName>
        <fullName evidence="10">Acid protease</fullName>
    </submittedName>
</protein>
<evidence type="ECO:0000256" key="7">
    <source>
        <dbReference type="RuleBase" id="RU000454"/>
    </source>
</evidence>
<keyword evidence="6" id="KW-1015">Disulfide bond</keyword>
<dbReference type="InterPro" id="IPR033121">
    <property type="entry name" value="PEPTIDASE_A1"/>
</dbReference>
<evidence type="ECO:0000256" key="6">
    <source>
        <dbReference type="PIRSR" id="PIRSR601461-2"/>
    </source>
</evidence>
<keyword evidence="2 7" id="KW-0645">Protease</keyword>
<dbReference type="GO" id="GO:0004190">
    <property type="term" value="F:aspartic-type endopeptidase activity"/>
    <property type="evidence" value="ECO:0007669"/>
    <property type="project" value="UniProtKB-KW"/>
</dbReference>
<dbReference type="PRINTS" id="PR00792">
    <property type="entry name" value="PEPSIN"/>
</dbReference>
<comment type="caution">
    <text evidence="10">The sequence shown here is derived from an EMBL/GenBank/DDBJ whole genome shotgun (WGS) entry which is preliminary data.</text>
</comment>
<dbReference type="Gene3D" id="2.40.70.10">
    <property type="entry name" value="Acid Proteases"/>
    <property type="match status" value="2"/>
</dbReference>
<reference evidence="10" key="1">
    <citation type="submission" date="2022-01" db="EMBL/GenBank/DDBJ databases">
        <title>Comparative genomics reveals a dynamic genome evolution in the ectomycorrhizal milk-cap (Lactarius) mushrooms.</title>
        <authorList>
            <consortium name="DOE Joint Genome Institute"/>
            <person name="Lebreton A."/>
            <person name="Tang N."/>
            <person name="Kuo A."/>
            <person name="LaButti K."/>
            <person name="Drula E."/>
            <person name="Barry K."/>
            <person name="Clum A."/>
            <person name="Lipzen A."/>
            <person name="Mousain D."/>
            <person name="Ng V."/>
            <person name="Wang R."/>
            <person name="Wang X."/>
            <person name="Dai Y."/>
            <person name="Henrissat B."/>
            <person name="Grigoriev I.V."/>
            <person name="Guerin-Laguette A."/>
            <person name="Yu F."/>
            <person name="Martin F.M."/>
        </authorList>
    </citation>
    <scope>NUCLEOTIDE SEQUENCE</scope>
    <source>
        <strain evidence="10">QP</strain>
    </source>
</reference>
<feature type="active site" evidence="5">
    <location>
        <position position="132"/>
    </location>
</feature>
<dbReference type="InterPro" id="IPR034164">
    <property type="entry name" value="Pepsin-like_dom"/>
</dbReference>
<dbReference type="GO" id="GO:0006508">
    <property type="term" value="P:proteolysis"/>
    <property type="evidence" value="ECO:0007669"/>
    <property type="project" value="UniProtKB-KW"/>
</dbReference>
<dbReference type="PROSITE" id="PS00141">
    <property type="entry name" value="ASP_PROTEASE"/>
    <property type="match status" value="2"/>
</dbReference>
<feature type="domain" description="Peptidase A1" evidence="9">
    <location>
        <begin position="114"/>
        <end position="415"/>
    </location>
</feature>
<name>A0AAD4LE22_9AGAM</name>
<evidence type="ECO:0000313" key="11">
    <source>
        <dbReference type="Proteomes" id="UP001201163"/>
    </source>
</evidence>
<keyword evidence="8" id="KW-0732">Signal</keyword>
<evidence type="ECO:0000259" key="9">
    <source>
        <dbReference type="PROSITE" id="PS51767"/>
    </source>
</evidence>
<dbReference type="PROSITE" id="PS51767">
    <property type="entry name" value="PEPTIDASE_A1"/>
    <property type="match status" value="1"/>
</dbReference>
<evidence type="ECO:0000256" key="3">
    <source>
        <dbReference type="ARBA" id="ARBA00022750"/>
    </source>
</evidence>
<dbReference type="AlphaFoldDB" id="A0AAD4LE22"/>
<dbReference type="InterPro" id="IPR021109">
    <property type="entry name" value="Peptidase_aspartic_dom_sf"/>
</dbReference>
<keyword evidence="4 7" id="KW-0378">Hydrolase</keyword>
<organism evidence="10 11">
    <name type="scientific">Lactarius akahatsu</name>
    <dbReference type="NCBI Taxonomy" id="416441"/>
    <lineage>
        <taxon>Eukaryota</taxon>
        <taxon>Fungi</taxon>
        <taxon>Dikarya</taxon>
        <taxon>Basidiomycota</taxon>
        <taxon>Agaricomycotina</taxon>
        <taxon>Agaricomycetes</taxon>
        <taxon>Russulales</taxon>
        <taxon>Russulaceae</taxon>
        <taxon>Lactarius</taxon>
    </lineage>
</organism>
<sequence length="418" mass="44093">MYFSPALVIAALPFLVAAAPFEEPSLGGASIPIAKRSGFRNADGVVDVAKLQAGLRRTVALVFRIFMGRLRKIQRGLEAFERNTGAAHSSASQLKRSIKRDNGDPLADFGHELWYGSITVGTPPVTYTVDFDTGSSDLFLPASNCDSSCSGHTLYDPESSSTSSDVGQSFKLQYTDGSAVSGEQYTDTVTIAGFKATGQRLGAATTYSSGFQSNGFPADGLLGMAYQSLSKYGASPVFQSLVSQGQVSAPVFSFYLAESGSELYIGGTNQNHFTGSFAYMPVTTQGFWQGSFDGISVNGKTVVSRQGATIDTGTTRVIGDTKNVRAIYDAIPGSNYIGSGTWTIPCDISTPVSITFSEEFQVSASTFNLGVLPDSSACVGGFGAVDGLGTWIIGDVFLRNVYTTFDLGNNRVGFASLA</sequence>
<dbReference type="SUPFAM" id="SSF50630">
    <property type="entry name" value="Acid proteases"/>
    <property type="match status" value="1"/>
</dbReference>
<comment type="similarity">
    <text evidence="1 7">Belongs to the peptidase A1 family.</text>
</comment>
<evidence type="ECO:0000256" key="8">
    <source>
        <dbReference type="SAM" id="SignalP"/>
    </source>
</evidence>
<evidence type="ECO:0000313" key="10">
    <source>
        <dbReference type="EMBL" id="KAH8986124.1"/>
    </source>
</evidence>
<feature type="active site" evidence="5">
    <location>
        <position position="311"/>
    </location>
</feature>
<dbReference type="Pfam" id="PF00026">
    <property type="entry name" value="Asp"/>
    <property type="match status" value="1"/>
</dbReference>
<keyword evidence="3 7" id="KW-0064">Aspartyl protease</keyword>
<evidence type="ECO:0000256" key="2">
    <source>
        <dbReference type="ARBA" id="ARBA00022670"/>
    </source>
</evidence>
<dbReference type="FunFam" id="2.40.70.10:FF:000115">
    <property type="entry name" value="Lysosomal aspartic protease"/>
    <property type="match status" value="1"/>
</dbReference>
<feature type="disulfide bond" evidence="6">
    <location>
        <begin position="145"/>
        <end position="149"/>
    </location>
</feature>
<dbReference type="CDD" id="cd05471">
    <property type="entry name" value="pepsin_like"/>
    <property type="match status" value="1"/>
</dbReference>
<proteinExistence type="inferred from homology"/>
<dbReference type="PANTHER" id="PTHR47966">
    <property type="entry name" value="BETA-SITE APP-CLEAVING ENZYME, ISOFORM A-RELATED"/>
    <property type="match status" value="1"/>
</dbReference>
<evidence type="ECO:0000256" key="5">
    <source>
        <dbReference type="PIRSR" id="PIRSR601461-1"/>
    </source>
</evidence>
<dbReference type="EMBL" id="JAKELL010000057">
    <property type="protein sequence ID" value="KAH8986124.1"/>
    <property type="molecule type" value="Genomic_DNA"/>
</dbReference>
<evidence type="ECO:0000256" key="1">
    <source>
        <dbReference type="ARBA" id="ARBA00007447"/>
    </source>
</evidence>
<dbReference type="InterPro" id="IPR001461">
    <property type="entry name" value="Aspartic_peptidase_A1"/>
</dbReference>
<dbReference type="InterPro" id="IPR001969">
    <property type="entry name" value="Aspartic_peptidase_AS"/>
</dbReference>
<dbReference type="PANTHER" id="PTHR47966:SF51">
    <property type="entry name" value="BETA-SITE APP-CLEAVING ENZYME, ISOFORM A-RELATED"/>
    <property type="match status" value="1"/>
</dbReference>
<gene>
    <name evidence="10" type="ORF">EDB92DRAFT_2023701</name>
</gene>
<evidence type="ECO:0000256" key="4">
    <source>
        <dbReference type="ARBA" id="ARBA00022801"/>
    </source>
</evidence>
<dbReference type="Proteomes" id="UP001201163">
    <property type="component" value="Unassembled WGS sequence"/>
</dbReference>
<accession>A0AAD4LE22</accession>
<feature type="signal peptide" evidence="8">
    <location>
        <begin position="1"/>
        <end position="18"/>
    </location>
</feature>
<feature type="chain" id="PRO_5042164135" evidence="8">
    <location>
        <begin position="19"/>
        <end position="418"/>
    </location>
</feature>